<protein>
    <submittedName>
        <fullName evidence="1">Uncharacterized protein</fullName>
    </submittedName>
</protein>
<organism evidence="1 2">
    <name type="scientific">Candidatus Yonathbacteria bacterium RIFCSPLOWO2_01_FULL_47_33b</name>
    <dbReference type="NCBI Taxonomy" id="1802727"/>
    <lineage>
        <taxon>Bacteria</taxon>
        <taxon>Candidatus Yonathiibacteriota</taxon>
    </lineage>
</organism>
<proteinExistence type="predicted"/>
<comment type="caution">
    <text evidence="1">The sequence shown here is derived from an EMBL/GenBank/DDBJ whole genome shotgun (WGS) entry which is preliminary data.</text>
</comment>
<dbReference type="Proteomes" id="UP000177987">
    <property type="component" value="Unassembled WGS sequence"/>
</dbReference>
<evidence type="ECO:0000313" key="1">
    <source>
        <dbReference type="EMBL" id="OHA83427.1"/>
    </source>
</evidence>
<gene>
    <name evidence="1" type="ORF">A2937_03855</name>
</gene>
<reference evidence="1 2" key="1">
    <citation type="journal article" date="2016" name="Nat. Commun.">
        <title>Thousands of microbial genomes shed light on interconnected biogeochemical processes in an aquifer system.</title>
        <authorList>
            <person name="Anantharaman K."/>
            <person name="Brown C.T."/>
            <person name="Hug L.A."/>
            <person name="Sharon I."/>
            <person name="Castelle C.J."/>
            <person name="Probst A.J."/>
            <person name="Thomas B.C."/>
            <person name="Singh A."/>
            <person name="Wilkins M.J."/>
            <person name="Karaoz U."/>
            <person name="Brodie E.L."/>
            <person name="Williams K.H."/>
            <person name="Hubbard S.S."/>
            <person name="Banfield J.F."/>
        </authorList>
    </citation>
    <scope>NUCLEOTIDE SEQUENCE [LARGE SCALE GENOMIC DNA]</scope>
</reference>
<name>A0A1G2SED4_9BACT</name>
<accession>A0A1G2SED4</accession>
<evidence type="ECO:0000313" key="2">
    <source>
        <dbReference type="Proteomes" id="UP000177987"/>
    </source>
</evidence>
<dbReference type="EMBL" id="MHUW01000017">
    <property type="protein sequence ID" value="OHA83427.1"/>
    <property type="molecule type" value="Genomic_DNA"/>
</dbReference>
<sequence length="188" mass="21638">MQIVHSTPSNVPASVHFTKPLKHPVPERCQFRFIADVEVTNDKGITFKVPFQRSEDVPDYAKYPARQFARILMGSNFYGPTEFEEEMQAVFLSPEDLERIANVPWTKDILESPCPFNPGKMVKETHFLTVASVRDEKLCTYWFEWVLAVKNPPFLDEPGDLPPQYATRRATDYQGSPLVKILARFPEM</sequence>
<dbReference type="AlphaFoldDB" id="A0A1G2SED4"/>